<organism evidence="1 2">
    <name type="scientific">Peronospora matthiolae</name>
    <dbReference type="NCBI Taxonomy" id="2874970"/>
    <lineage>
        <taxon>Eukaryota</taxon>
        <taxon>Sar</taxon>
        <taxon>Stramenopiles</taxon>
        <taxon>Oomycota</taxon>
        <taxon>Peronosporomycetes</taxon>
        <taxon>Peronosporales</taxon>
        <taxon>Peronosporaceae</taxon>
        <taxon>Peronospora</taxon>
    </lineage>
</organism>
<gene>
    <name evidence="1" type="ORF">PM001_LOCUS5513</name>
</gene>
<name>A0AAV1TEM7_9STRA</name>
<proteinExistence type="predicted"/>
<evidence type="ECO:0000313" key="2">
    <source>
        <dbReference type="Proteomes" id="UP001162060"/>
    </source>
</evidence>
<evidence type="ECO:0000313" key="1">
    <source>
        <dbReference type="EMBL" id="CAK7917011.1"/>
    </source>
</evidence>
<dbReference type="EMBL" id="CAKLBY020000045">
    <property type="protein sequence ID" value="CAK7917011.1"/>
    <property type="molecule type" value="Genomic_DNA"/>
</dbReference>
<protein>
    <submittedName>
        <fullName evidence="1">Uncharacterized protein</fullName>
    </submittedName>
</protein>
<sequence>MVTMQRENAKSLMLFYIEYVRAKCLFLAAGGEADTLDFNE</sequence>
<dbReference type="AlphaFoldDB" id="A0AAV1TEM7"/>
<reference evidence="1" key="1">
    <citation type="submission" date="2024-01" db="EMBL/GenBank/DDBJ databases">
        <authorList>
            <person name="Webb A."/>
        </authorList>
    </citation>
    <scope>NUCLEOTIDE SEQUENCE</scope>
    <source>
        <strain evidence="1">Pm1</strain>
    </source>
</reference>
<comment type="caution">
    <text evidence="1">The sequence shown here is derived from an EMBL/GenBank/DDBJ whole genome shotgun (WGS) entry which is preliminary data.</text>
</comment>
<accession>A0AAV1TEM7</accession>
<dbReference type="Proteomes" id="UP001162060">
    <property type="component" value="Unassembled WGS sequence"/>
</dbReference>